<dbReference type="PROSITE" id="PS51918">
    <property type="entry name" value="RADICAL_SAM"/>
    <property type="match status" value="1"/>
</dbReference>
<comment type="function">
    <text evidence="13">Catalyzes the conversion of dethiobiotin (DTB) to biotin by the insertion of a sulfur atom into dethiobiotin via a radical-based mechanism.</text>
</comment>
<dbReference type="InterPro" id="IPR002684">
    <property type="entry name" value="Biotin_synth/BioAB"/>
</dbReference>
<dbReference type="Gene3D" id="3.20.20.70">
    <property type="entry name" value="Aldolase class I"/>
    <property type="match status" value="1"/>
</dbReference>
<comment type="catalytic activity">
    <reaction evidence="12 13">
        <text>(4R,5S)-dethiobiotin + (sulfur carrier)-SH + 2 reduced [2Fe-2S]-[ferredoxin] + 2 S-adenosyl-L-methionine = (sulfur carrier)-H + biotin + 2 5'-deoxyadenosine + 2 L-methionine + 2 oxidized [2Fe-2S]-[ferredoxin]</text>
        <dbReference type="Rhea" id="RHEA:22060"/>
        <dbReference type="Rhea" id="RHEA-COMP:10000"/>
        <dbReference type="Rhea" id="RHEA-COMP:10001"/>
        <dbReference type="Rhea" id="RHEA-COMP:14737"/>
        <dbReference type="Rhea" id="RHEA-COMP:14739"/>
        <dbReference type="ChEBI" id="CHEBI:17319"/>
        <dbReference type="ChEBI" id="CHEBI:29917"/>
        <dbReference type="ChEBI" id="CHEBI:33737"/>
        <dbReference type="ChEBI" id="CHEBI:33738"/>
        <dbReference type="ChEBI" id="CHEBI:57586"/>
        <dbReference type="ChEBI" id="CHEBI:57844"/>
        <dbReference type="ChEBI" id="CHEBI:59789"/>
        <dbReference type="ChEBI" id="CHEBI:64428"/>
        <dbReference type="ChEBI" id="CHEBI:149473"/>
        <dbReference type="EC" id="2.8.1.6"/>
    </reaction>
</comment>
<evidence type="ECO:0000256" key="13">
    <source>
        <dbReference type="HAMAP-Rule" id="MF_01694"/>
    </source>
</evidence>
<keyword evidence="8 13" id="KW-0479">Metal-binding</keyword>
<dbReference type="SMART" id="SM00876">
    <property type="entry name" value="BATS"/>
    <property type="match status" value="1"/>
</dbReference>
<evidence type="ECO:0000256" key="4">
    <source>
        <dbReference type="ARBA" id="ARBA00022485"/>
    </source>
</evidence>
<dbReference type="NCBIfam" id="TIGR00433">
    <property type="entry name" value="bioB"/>
    <property type="match status" value="1"/>
</dbReference>
<accession>A0A1H3CHI2</accession>
<comment type="cofactor">
    <cofactor evidence="14">
        <name>[2Fe-2S] cluster</name>
        <dbReference type="ChEBI" id="CHEBI:190135"/>
    </cofactor>
    <text evidence="14">Binds 1 [2Fe-2S] cluster. The cluster is coordinated with 3 cysteines and 1 arginine.</text>
</comment>
<evidence type="ECO:0000256" key="8">
    <source>
        <dbReference type="ARBA" id="ARBA00022723"/>
    </source>
</evidence>
<keyword evidence="4 13" id="KW-0004">4Fe-4S</keyword>
<dbReference type="InterPro" id="IPR010722">
    <property type="entry name" value="BATS_dom"/>
</dbReference>
<comment type="similarity">
    <text evidence="2 13">Belongs to the radical SAM superfamily. Biotin synthase family.</text>
</comment>
<dbReference type="EMBL" id="FNOU01000003">
    <property type="protein sequence ID" value="SDX53593.1"/>
    <property type="molecule type" value="Genomic_DNA"/>
</dbReference>
<dbReference type="GO" id="GO:0005506">
    <property type="term" value="F:iron ion binding"/>
    <property type="evidence" value="ECO:0007669"/>
    <property type="project" value="UniProtKB-UniRule"/>
</dbReference>
<dbReference type="SUPFAM" id="SSF102114">
    <property type="entry name" value="Radical SAM enzymes"/>
    <property type="match status" value="1"/>
</dbReference>
<dbReference type="PANTHER" id="PTHR22976">
    <property type="entry name" value="BIOTIN SYNTHASE"/>
    <property type="match status" value="1"/>
</dbReference>
<dbReference type="SMART" id="SM00729">
    <property type="entry name" value="Elp3"/>
    <property type="match status" value="1"/>
</dbReference>
<evidence type="ECO:0000313" key="16">
    <source>
        <dbReference type="EMBL" id="SDX53593.1"/>
    </source>
</evidence>
<keyword evidence="11 13" id="KW-0411">Iron-sulfur</keyword>
<dbReference type="SFLD" id="SFLDS00029">
    <property type="entry name" value="Radical_SAM"/>
    <property type="match status" value="1"/>
</dbReference>
<protein>
    <recommendedName>
        <fullName evidence="3 13">Biotin synthase</fullName>
        <ecNumber evidence="3 13">2.8.1.6</ecNumber>
    </recommendedName>
</protein>
<evidence type="ECO:0000256" key="3">
    <source>
        <dbReference type="ARBA" id="ARBA00012236"/>
    </source>
</evidence>
<evidence type="ECO:0000256" key="6">
    <source>
        <dbReference type="ARBA" id="ARBA00022691"/>
    </source>
</evidence>
<dbReference type="PANTHER" id="PTHR22976:SF2">
    <property type="entry name" value="BIOTIN SYNTHASE, MITOCHONDRIAL"/>
    <property type="match status" value="1"/>
</dbReference>
<comment type="cofactor">
    <cofactor evidence="13">
        <name>[2Fe-2S] cluster</name>
        <dbReference type="ChEBI" id="CHEBI:190135"/>
    </cofactor>
    <text evidence="13">Binds 1 [2Fe-2S] cluster. The cluster is coordinated with 3 cysteines and 1 arginine.</text>
</comment>
<feature type="binding site" evidence="13 14">
    <location>
        <position position="136"/>
    </location>
    <ligand>
        <name>[2Fe-2S] cluster</name>
        <dbReference type="ChEBI" id="CHEBI:190135"/>
    </ligand>
</feature>
<evidence type="ECO:0000256" key="9">
    <source>
        <dbReference type="ARBA" id="ARBA00022756"/>
    </source>
</evidence>
<evidence type="ECO:0000256" key="11">
    <source>
        <dbReference type="ARBA" id="ARBA00023014"/>
    </source>
</evidence>
<feature type="binding site" evidence="13 14">
    <location>
        <position position="67"/>
    </location>
    <ligand>
        <name>[4Fe-4S] cluster</name>
        <dbReference type="ChEBI" id="CHEBI:49883"/>
        <note>4Fe-4S-S-AdoMet</note>
    </ligand>
</feature>
<keyword evidence="10 13" id="KW-0408">Iron</keyword>
<dbReference type="Pfam" id="PF04055">
    <property type="entry name" value="Radical_SAM"/>
    <property type="match status" value="1"/>
</dbReference>
<evidence type="ECO:0000256" key="2">
    <source>
        <dbReference type="ARBA" id="ARBA00010765"/>
    </source>
</evidence>
<evidence type="ECO:0000256" key="14">
    <source>
        <dbReference type="PIRSR" id="PIRSR001619-1"/>
    </source>
</evidence>
<evidence type="ECO:0000256" key="12">
    <source>
        <dbReference type="ARBA" id="ARBA00051157"/>
    </source>
</evidence>
<dbReference type="SFLD" id="SFLDG01060">
    <property type="entry name" value="BATS_domain_containing"/>
    <property type="match status" value="1"/>
</dbReference>
<dbReference type="STRING" id="1528.SAMN04488579_103105"/>
<dbReference type="PIRSF" id="PIRSF001619">
    <property type="entry name" value="Biotin_synth"/>
    <property type="match status" value="1"/>
</dbReference>
<sequence>MLSTLTQKILKGGQITRQEASALSQVPLNHLADAATQLRKHFCGNTFDLCTIINGKGGHCSENCKFCAQSTHYQTGAEVHPLLDTQTVYDTAKHCGDQGILRFSNVTAGRRLSSPEMEVVAAQYKAIHADLPIKLCASHGLLETEDFKKLKAAGVTRYHNNLETSRKFFPKVCSTHRYDDKIRTILEAKEAGLEVCSGGIFGLGETLEDRLDMAFTLRELQITSVPINILNPIPGTPLSEQPLCSEDDVLRSVCLYRFILPGAALRLAGGRGLLSDKGERLFATAANAAITGDMLTTDGIDVKSDQAMLARLGYIIGAL</sequence>
<comment type="pathway">
    <text evidence="1 13">Cofactor biosynthesis; biotin biosynthesis; biotin from 7,8-diaminononanoate: step 2/2.</text>
</comment>
<evidence type="ECO:0000256" key="5">
    <source>
        <dbReference type="ARBA" id="ARBA00022679"/>
    </source>
</evidence>
<dbReference type="CDD" id="cd01335">
    <property type="entry name" value="Radical_SAM"/>
    <property type="match status" value="1"/>
</dbReference>
<feature type="binding site" evidence="13 14">
    <location>
        <position position="60"/>
    </location>
    <ligand>
        <name>[4Fe-4S] cluster</name>
        <dbReference type="ChEBI" id="CHEBI:49883"/>
        <note>4Fe-4S-S-AdoMet</note>
    </ligand>
</feature>
<keyword evidence="7 13" id="KW-0001">2Fe-2S</keyword>
<organism evidence="16 17">
    <name type="scientific">Eubacterium barkeri</name>
    <name type="common">Clostridium barkeri</name>
    <dbReference type="NCBI Taxonomy" id="1528"/>
    <lineage>
        <taxon>Bacteria</taxon>
        <taxon>Bacillati</taxon>
        <taxon>Bacillota</taxon>
        <taxon>Clostridia</taxon>
        <taxon>Eubacteriales</taxon>
        <taxon>Eubacteriaceae</taxon>
        <taxon>Eubacterium</taxon>
    </lineage>
</organism>
<dbReference type="InterPro" id="IPR024177">
    <property type="entry name" value="Biotin_synthase"/>
</dbReference>
<dbReference type="InterPro" id="IPR013785">
    <property type="entry name" value="Aldolase_TIM"/>
</dbReference>
<keyword evidence="5 13" id="KW-0808">Transferase</keyword>
<dbReference type="UniPathway" id="UPA00078">
    <property type="reaction ID" value="UER00162"/>
</dbReference>
<evidence type="ECO:0000256" key="1">
    <source>
        <dbReference type="ARBA" id="ARBA00004942"/>
    </source>
</evidence>
<dbReference type="GO" id="GO:0004076">
    <property type="term" value="F:biotin synthase activity"/>
    <property type="evidence" value="ECO:0007669"/>
    <property type="project" value="UniProtKB-UniRule"/>
</dbReference>
<comment type="cofactor">
    <cofactor evidence="13 14">
        <name>[4Fe-4S] cluster</name>
        <dbReference type="ChEBI" id="CHEBI:49883"/>
    </cofactor>
    <text evidence="13 14">Binds 1 [4Fe-4S] cluster. The cluster is coordinated with 3 cysteines and an exchangeable S-adenosyl-L-methionine.</text>
</comment>
<feature type="binding site" evidence="13 14">
    <location>
        <position position="196"/>
    </location>
    <ligand>
        <name>[2Fe-2S] cluster</name>
        <dbReference type="ChEBI" id="CHEBI:190135"/>
    </ligand>
</feature>
<dbReference type="EC" id="2.8.1.6" evidence="3 13"/>
<gene>
    <name evidence="13" type="primary">bioB</name>
    <name evidence="16" type="ORF">SAMN04488579_103105</name>
</gene>
<dbReference type="OrthoDB" id="9786826at2"/>
<dbReference type="Pfam" id="PF06968">
    <property type="entry name" value="BATS"/>
    <property type="match status" value="1"/>
</dbReference>
<feature type="binding site" evidence="13 14">
    <location>
        <position position="266"/>
    </location>
    <ligand>
        <name>[2Fe-2S] cluster</name>
        <dbReference type="ChEBI" id="CHEBI:190135"/>
    </ligand>
</feature>
<feature type="binding site" evidence="13 14">
    <location>
        <position position="104"/>
    </location>
    <ligand>
        <name>[2Fe-2S] cluster</name>
        <dbReference type="ChEBI" id="CHEBI:190135"/>
    </ligand>
</feature>
<feature type="binding site" evidence="13 14">
    <location>
        <position position="64"/>
    </location>
    <ligand>
        <name>[4Fe-4S] cluster</name>
        <dbReference type="ChEBI" id="CHEBI:49883"/>
        <note>4Fe-4S-S-AdoMet</note>
    </ligand>
</feature>
<feature type="domain" description="Radical SAM core" evidence="15">
    <location>
        <begin position="42"/>
        <end position="271"/>
    </location>
</feature>
<keyword evidence="9 13" id="KW-0093">Biotin biosynthesis</keyword>
<comment type="subunit">
    <text evidence="13">Homodimer.</text>
</comment>
<dbReference type="RefSeq" id="WP_090243366.1">
    <property type="nucleotide sequence ID" value="NZ_FNOU01000003.1"/>
</dbReference>
<dbReference type="InterPro" id="IPR006638">
    <property type="entry name" value="Elp3/MiaA/NifB-like_rSAM"/>
</dbReference>
<dbReference type="Proteomes" id="UP000199652">
    <property type="component" value="Unassembled WGS sequence"/>
</dbReference>
<evidence type="ECO:0000256" key="7">
    <source>
        <dbReference type="ARBA" id="ARBA00022714"/>
    </source>
</evidence>
<reference evidence="17" key="1">
    <citation type="submission" date="2016-10" db="EMBL/GenBank/DDBJ databases">
        <authorList>
            <person name="Varghese N."/>
            <person name="Submissions S."/>
        </authorList>
    </citation>
    <scope>NUCLEOTIDE SEQUENCE [LARGE SCALE GENOMIC DNA]</scope>
    <source>
        <strain evidence="17">VPI 5359</strain>
    </source>
</reference>
<dbReference type="HAMAP" id="MF_01694">
    <property type="entry name" value="BioB"/>
    <property type="match status" value="1"/>
</dbReference>
<dbReference type="AlphaFoldDB" id="A0A1H3CHI2"/>
<dbReference type="GO" id="GO:0051539">
    <property type="term" value="F:4 iron, 4 sulfur cluster binding"/>
    <property type="evidence" value="ECO:0007669"/>
    <property type="project" value="UniProtKB-KW"/>
</dbReference>
<dbReference type="InterPro" id="IPR007197">
    <property type="entry name" value="rSAM"/>
</dbReference>
<evidence type="ECO:0000256" key="10">
    <source>
        <dbReference type="ARBA" id="ARBA00023004"/>
    </source>
</evidence>
<dbReference type="GO" id="GO:0009102">
    <property type="term" value="P:biotin biosynthetic process"/>
    <property type="evidence" value="ECO:0007669"/>
    <property type="project" value="UniProtKB-UniRule"/>
</dbReference>
<dbReference type="InterPro" id="IPR058240">
    <property type="entry name" value="rSAM_sf"/>
</dbReference>
<name>A0A1H3CHI2_EUBBA</name>
<proteinExistence type="inferred from homology"/>
<keyword evidence="6 13" id="KW-0949">S-adenosyl-L-methionine</keyword>
<evidence type="ECO:0000259" key="15">
    <source>
        <dbReference type="PROSITE" id="PS51918"/>
    </source>
</evidence>
<evidence type="ECO:0000313" key="17">
    <source>
        <dbReference type="Proteomes" id="UP000199652"/>
    </source>
</evidence>
<dbReference type="SFLD" id="SFLDG01278">
    <property type="entry name" value="biotin_synthase_like"/>
    <property type="match status" value="1"/>
</dbReference>
<keyword evidence="17" id="KW-1185">Reference proteome</keyword>
<dbReference type="GO" id="GO:0051537">
    <property type="term" value="F:2 iron, 2 sulfur cluster binding"/>
    <property type="evidence" value="ECO:0007669"/>
    <property type="project" value="UniProtKB-KW"/>
</dbReference>